<accession>F0S8X8</accession>
<dbReference type="InterPro" id="IPR036890">
    <property type="entry name" value="HATPase_C_sf"/>
</dbReference>
<dbReference type="KEGG" id="psn:Pedsa_2926"/>
<evidence type="ECO:0000259" key="5">
    <source>
        <dbReference type="PROSITE" id="PS50109"/>
    </source>
</evidence>
<proteinExistence type="predicted"/>
<evidence type="ECO:0000256" key="4">
    <source>
        <dbReference type="SAM" id="Phobius"/>
    </source>
</evidence>
<dbReference type="InterPro" id="IPR003594">
    <property type="entry name" value="HATPase_dom"/>
</dbReference>
<evidence type="ECO:0000256" key="2">
    <source>
        <dbReference type="ARBA" id="ARBA00012438"/>
    </source>
</evidence>
<dbReference type="SUPFAM" id="SSF55874">
    <property type="entry name" value="ATPase domain of HSP90 chaperone/DNA topoisomerase II/histidine kinase"/>
    <property type="match status" value="1"/>
</dbReference>
<dbReference type="SMART" id="SM00387">
    <property type="entry name" value="HATPase_c"/>
    <property type="match status" value="1"/>
</dbReference>
<dbReference type="PANTHER" id="PTHR43547:SF2">
    <property type="entry name" value="HYBRID SIGNAL TRANSDUCTION HISTIDINE KINASE C"/>
    <property type="match status" value="1"/>
</dbReference>
<dbReference type="Proteomes" id="UP000000310">
    <property type="component" value="Chromosome"/>
</dbReference>
<dbReference type="HOGENOM" id="CLU_039822_0_0_10"/>
<dbReference type="RefSeq" id="WP_013633950.1">
    <property type="nucleotide sequence ID" value="NC_015177.1"/>
</dbReference>
<dbReference type="CDD" id="cd00082">
    <property type="entry name" value="HisKA"/>
    <property type="match status" value="1"/>
</dbReference>
<organism evidence="6 7">
    <name type="scientific">Pseudopedobacter saltans (strain ATCC 51119 / DSM 12145 / JCM 21818 / CCUG 39354 / LMG 10337 / NBRC 100064 / NCIMB 13643)</name>
    <name type="common">Pedobacter saltans</name>
    <dbReference type="NCBI Taxonomy" id="762903"/>
    <lineage>
        <taxon>Bacteria</taxon>
        <taxon>Pseudomonadati</taxon>
        <taxon>Bacteroidota</taxon>
        <taxon>Sphingobacteriia</taxon>
        <taxon>Sphingobacteriales</taxon>
        <taxon>Sphingobacteriaceae</taxon>
        <taxon>Pseudopedobacter</taxon>
    </lineage>
</organism>
<dbReference type="AlphaFoldDB" id="F0S8X8"/>
<keyword evidence="6" id="KW-0418">Kinase</keyword>
<reference evidence="7" key="2">
    <citation type="submission" date="2011-02" db="EMBL/GenBank/DDBJ databases">
        <title>The complete genome of Pedobacter saltans DSM 12145.</title>
        <authorList>
            <consortium name="US DOE Joint Genome Institute (JGI-PGF)"/>
            <person name="Lucas S."/>
            <person name="Copeland A."/>
            <person name="Lapidus A."/>
            <person name="Bruce D."/>
            <person name="Goodwin L."/>
            <person name="Pitluck S."/>
            <person name="Kyrpides N."/>
            <person name="Mavromatis K."/>
            <person name="Pagani I."/>
            <person name="Ivanova N."/>
            <person name="Ovchinnikova G."/>
            <person name="Lu M."/>
            <person name="Detter J.C."/>
            <person name="Han C."/>
            <person name="Land M."/>
            <person name="Hauser L."/>
            <person name="Markowitz V."/>
            <person name="Cheng J.-F."/>
            <person name="Hugenholtz P."/>
            <person name="Woyke T."/>
            <person name="Wu D."/>
            <person name="Tindall B."/>
            <person name="Pomrenke H.G."/>
            <person name="Brambilla E."/>
            <person name="Klenk H.-P."/>
            <person name="Eisen J.A."/>
        </authorList>
    </citation>
    <scope>NUCLEOTIDE SEQUENCE [LARGE SCALE GENOMIC DNA]</scope>
    <source>
        <strain evidence="7">ATCC 51119 / DSM 12145 / JCM 21818 / LMG 10337 / NBRC 100064 / NCIMB 13643</strain>
    </source>
</reference>
<evidence type="ECO:0000313" key="7">
    <source>
        <dbReference type="Proteomes" id="UP000000310"/>
    </source>
</evidence>
<dbReference type="EC" id="2.7.13.3" evidence="2"/>
<dbReference type="OrthoDB" id="1931120at2"/>
<gene>
    <name evidence="6" type="ordered locus">Pedsa_2926</name>
</gene>
<dbReference type="InterPro" id="IPR036097">
    <property type="entry name" value="HisK_dim/P_sf"/>
</dbReference>
<keyword evidence="6" id="KW-0808">Transferase</keyword>
<dbReference type="InterPro" id="IPR005467">
    <property type="entry name" value="His_kinase_dom"/>
</dbReference>
<dbReference type="PRINTS" id="PR00344">
    <property type="entry name" value="BCTRLSENSOR"/>
</dbReference>
<dbReference type="SMART" id="SM00388">
    <property type="entry name" value="HisKA"/>
    <property type="match status" value="1"/>
</dbReference>
<keyword evidence="4" id="KW-0472">Membrane</keyword>
<keyword evidence="7" id="KW-1185">Reference proteome</keyword>
<feature type="transmembrane region" description="Helical" evidence="4">
    <location>
        <begin position="150"/>
        <end position="170"/>
    </location>
</feature>
<dbReference type="PROSITE" id="PS50109">
    <property type="entry name" value="HIS_KIN"/>
    <property type="match status" value="1"/>
</dbReference>
<evidence type="ECO:0000313" key="6">
    <source>
        <dbReference type="EMBL" id="ADY53465.1"/>
    </source>
</evidence>
<dbReference type="EMBL" id="CP002545">
    <property type="protein sequence ID" value="ADY53465.1"/>
    <property type="molecule type" value="Genomic_DNA"/>
</dbReference>
<dbReference type="eggNOG" id="COG5000">
    <property type="taxonomic scope" value="Bacteria"/>
</dbReference>
<keyword evidence="3" id="KW-0597">Phosphoprotein</keyword>
<evidence type="ECO:0000256" key="1">
    <source>
        <dbReference type="ARBA" id="ARBA00000085"/>
    </source>
</evidence>
<dbReference type="Pfam" id="PF02518">
    <property type="entry name" value="HATPase_c"/>
    <property type="match status" value="1"/>
</dbReference>
<evidence type="ECO:0000256" key="3">
    <source>
        <dbReference type="ARBA" id="ARBA00022553"/>
    </source>
</evidence>
<keyword evidence="4" id="KW-1133">Transmembrane helix</keyword>
<protein>
    <recommendedName>
        <fullName evidence="2">histidine kinase</fullName>
        <ecNumber evidence="2">2.7.13.3</ecNumber>
    </recommendedName>
</protein>
<feature type="transmembrane region" description="Helical" evidence="4">
    <location>
        <begin position="12"/>
        <end position="33"/>
    </location>
</feature>
<reference evidence="6 7" key="1">
    <citation type="journal article" date="2011" name="Stand. Genomic Sci.">
        <title>Complete genome sequence of the gliding, heparinolytic Pedobacter saltans type strain (113).</title>
        <authorList>
            <person name="Liolios K."/>
            <person name="Sikorski J."/>
            <person name="Lu M."/>
            <person name="Nolan M."/>
            <person name="Lapidus A."/>
            <person name="Lucas S."/>
            <person name="Hammon N."/>
            <person name="Deshpande S."/>
            <person name="Cheng J.F."/>
            <person name="Tapia R."/>
            <person name="Han C."/>
            <person name="Goodwin L."/>
            <person name="Pitluck S."/>
            <person name="Huntemann M."/>
            <person name="Ivanova N."/>
            <person name="Pagani I."/>
            <person name="Mavromatis K."/>
            <person name="Ovchinikova G."/>
            <person name="Pati A."/>
            <person name="Chen A."/>
            <person name="Palaniappan K."/>
            <person name="Land M."/>
            <person name="Hauser L."/>
            <person name="Brambilla E.M."/>
            <person name="Kotsyurbenko O."/>
            <person name="Rohde M."/>
            <person name="Tindall B.J."/>
            <person name="Abt B."/>
            <person name="Goker M."/>
            <person name="Detter J.C."/>
            <person name="Woyke T."/>
            <person name="Bristow J."/>
            <person name="Eisen J.A."/>
            <person name="Markowitz V."/>
            <person name="Hugenholtz P."/>
            <person name="Klenk H.P."/>
            <person name="Kyrpides N.C."/>
        </authorList>
    </citation>
    <scope>NUCLEOTIDE SEQUENCE [LARGE SCALE GENOMIC DNA]</scope>
    <source>
        <strain evidence="7">ATCC 51119 / DSM 12145 / JCM 21818 / LMG 10337 / NBRC 100064 / NCIMB 13643</strain>
    </source>
</reference>
<dbReference type="InterPro" id="IPR003661">
    <property type="entry name" value="HisK_dim/P_dom"/>
</dbReference>
<dbReference type="PANTHER" id="PTHR43547">
    <property type="entry name" value="TWO-COMPONENT HISTIDINE KINASE"/>
    <property type="match status" value="1"/>
</dbReference>
<dbReference type="STRING" id="762903.Pedsa_2926"/>
<dbReference type="GO" id="GO:0000155">
    <property type="term" value="F:phosphorelay sensor kinase activity"/>
    <property type="evidence" value="ECO:0007669"/>
    <property type="project" value="InterPro"/>
</dbReference>
<comment type="catalytic activity">
    <reaction evidence="1">
        <text>ATP + protein L-histidine = ADP + protein N-phospho-L-histidine.</text>
        <dbReference type="EC" id="2.7.13.3"/>
    </reaction>
</comment>
<dbReference type="Gene3D" id="3.30.565.10">
    <property type="entry name" value="Histidine kinase-like ATPase, C-terminal domain"/>
    <property type="match status" value="1"/>
</dbReference>
<sequence>MNPYQNNRRWKYFLLSFAIVIAVSSLAYTDFLVNNIAKSERTRAELWAKSLKTMFETDNDEMMNFLFVIRDSLPVPAIVTNEKDSIITYQGLDTAKTYFKIEGHKKYDPAYFNKELRKMKSQHKPIPLEFYGQKNLVYYKDSNLLTQLRVFPYIQLSLIAVFLLLAYVVFNSSRKSEQDQVWVGMAKETAHQLGTPVSSLMAWLELLKDKLPDTEQHLVEQMENDIQRLEVVADRFSKIGSRPVLSSHKVYQVVKDFVDYFRVRISDKITFTIKGDKEIEAFLNVPLFDWVIENILKNAVNAIEGGHGDIIIEIKGNPSKKQVIIDITDTGKGISKYKFETVFQPGYTTRKRGWGLGLSLTKRMVENYHKGSVFVKESEIGKGTTFRIILKSNTKHVSTND</sequence>
<dbReference type="Pfam" id="PF00512">
    <property type="entry name" value="HisKA"/>
    <property type="match status" value="1"/>
</dbReference>
<dbReference type="InterPro" id="IPR004358">
    <property type="entry name" value="Sig_transdc_His_kin-like_C"/>
</dbReference>
<feature type="domain" description="Histidine kinase" evidence="5">
    <location>
        <begin position="188"/>
        <end position="394"/>
    </location>
</feature>
<name>F0S8X8_PSESL</name>
<keyword evidence="4" id="KW-0812">Transmembrane</keyword>
<dbReference type="SUPFAM" id="SSF47384">
    <property type="entry name" value="Homodimeric domain of signal transducing histidine kinase"/>
    <property type="match status" value="1"/>
</dbReference>